<accession>A0A644ZZX8</accession>
<name>A0A644ZZX8_9ZZZZ</name>
<proteinExistence type="predicted"/>
<dbReference type="EMBL" id="VSSQ01009985">
    <property type="protein sequence ID" value="MPM43124.1"/>
    <property type="molecule type" value="Genomic_DNA"/>
</dbReference>
<protein>
    <submittedName>
        <fullName evidence="1">Uncharacterized protein</fullName>
    </submittedName>
</protein>
<gene>
    <name evidence="1" type="ORF">SDC9_89797</name>
</gene>
<sequence>MPMLASTPSAPETLTMLSFAAAACGPAIFKPSAKSVSVCAEPFAVAVKMSDTSDILPDSIPNTRMLLAAISAASASSVPVALERFRTAGIAASISLALNPIRPMAVIPSATCFAVNEVSRPSFSATSVNRLNSASVALVTALTIRI</sequence>
<dbReference type="AlphaFoldDB" id="A0A644ZZX8"/>
<evidence type="ECO:0000313" key="1">
    <source>
        <dbReference type="EMBL" id="MPM43124.1"/>
    </source>
</evidence>
<reference evidence="1" key="1">
    <citation type="submission" date="2019-08" db="EMBL/GenBank/DDBJ databases">
        <authorList>
            <person name="Kucharzyk K."/>
            <person name="Murdoch R.W."/>
            <person name="Higgins S."/>
            <person name="Loffler F."/>
        </authorList>
    </citation>
    <scope>NUCLEOTIDE SEQUENCE</scope>
</reference>
<comment type="caution">
    <text evidence="1">The sequence shown here is derived from an EMBL/GenBank/DDBJ whole genome shotgun (WGS) entry which is preliminary data.</text>
</comment>
<organism evidence="1">
    <name type="scientific">bioreactor metagenome</name>
    <dbReference type="NCBI Taxonomy" id="1076179"/>
    <lineage>
        <taxon>unclassified sequences</taxon>
        <taxon>metagenomes</taxon>
        <taxon>ecological metagenomes</taxon>
    </lineage>
</organism>